<evidence type="ECO:0000313" key="3">
    <source>
        <dbReference type="Proteomes" id="UP000322214"/>
    </source>
</evidence>
<dbReference type="GO" id="GO:0004467">
    <property type="term" value="F:long-chain fatty acid-CoA ligase activity"/>
    <property type="evidence" value="ECO:0007669"/>
    <property type="project" value="UniProtKB-EC"/>
</dbReference>
<dbReference type="OrthoDB" id="9799237at2"/>
<dbReference type="InterPro" id="IPR000873">
    <property type="entry name" value="AMP-dep_synth/lig_dom"/>
</dbReference>
<dbReference type="NCBIfam" id="NF006754">
    <property type="entry name" value="PRK09274.1"/>
    <property type="match status" value="1"/>
</dbReference>
<protein>
    <submittedName>
        <fullName evidence="2">Long-chain-fatty-acid--CoA ligase</fullName>
        <ecNumber evidence="2">6.2.1.3</ecNumber>
    </submittedName>
</protein>
<dbReference type="PANTHER" id="PTHR43767">
    <property type="entry name" value="LONG-CHAIN-FATTY-ACID--COA LIGASE"/>
    <property type="match status" value="1"/>
</dbReference>
<dbReference type="PROSITE" id="PS00455">
    <property type="entry name" value="AMP_BINDING"/>
    <property type="match status" value="1"/>
</dbReference>
<dbReference type="SUPFAM" id="SSF56801">
    <property type="entry name" value="Acetyl-CoA synthetase-like"/>
    <property type="match status" value="1"/>
</dbReference>
<accession>A0A5B9P2S8</accession>
<evidence type="ECO:0000313" key="2">
    <source>
        <dbReference type="EMBL" id="QEG20668.1"/>
    </source>
</evidence>
<dbReference type="STRING" id="980251.GCA_001642875_02297"/>
<dbReference type="InterPro" id="IPR050237">
    <property type="entry name" value="ATP-dep_AMP-bd_enzyme"/>
</dbReference>
<organism evidence="2 3">
    <name type="scientific">Mariniblastus fucicola</name>
    <dbReference type="NCBI Taxonomy" id="980251"/>
    <lineage>
        <taxon>Bacteria</taxon>
        <taxon>Pseudomonadati</taxon>
        <taxon>Planctomycetota</taxon>
        <taxon>Planctomycetia</taxon>
        <taxon>Pirellulales</taxon>
        <taxon>Pirellulaceae</taxon>
        <taxon>Mariniblastus</taxon>
    </lineage>
</organism>
<dbReference type="EC" id="6.2.1.3" evidence="2"/>
<dbReference type="Pfam" id="PF00501">
    <property type="entry name" value="AMP-binding"/>
    <property type="match status" value="1"/>
</dbReference>
<keyword evidence="2" id="KW-0436">Ligase</keyword>
<dbReference type="PANTHER" id="PTHR43767:SF1">
    <property type="entry name" value="NONRIBOSOMAL PEPTIDE SYNTHASE PES1 (EUROFUNG)-RELATED"/>
    <property type="match status" value="1"/>
</dbReference>
<feature type="domain" description="AMP-dependent synthetase/ligase" evidence="1">
    <location>
        <begin position="74"/>
        <end position="434"/>
    </location>
</feature>
<dbReference type="Proteomes" id="UP000322214">
    <property type="component" value="Chromosome"/>
</dbReference>
<name>A0A5B9P2S8_9BACT</name>
<sequence length="587" mass="64714">MNHSNYKTGFDQRIEPWDFSSLHNVGHTLTETAERMPDYLAVAAPRLPGSAAARILRRLTGKNQSQTAQPLPFDTITFGALEKLSNAYANGLRDSGVEKGNRIALMVPPGIQFVACVFALFKTGATIILIDPGMGRDNLVKCLSEANPEGVVGSRLAHSARMIYRRWFPNCKKNFVVGGSFPGCKSMSKFEKSADKEFAPIEMDREDSAAIIFTTGSTGPPKGVHYRHRIFLEQSRQIRDWFDVRPGTVDVSGFPLFALFNSAMGSATVFPDMDPTRPADIFPPNLIHAVETFGADQSFGSPALWNTVSRYCADNDRKLPTIKRILSAGAPVPPHVLKRIKSVIADDGDAWTPYGATESLPVACISATEVLNETAEQSAQGAGTCVGQKFPDMTWNLIPISDDPIPSIDQTTFLPQGEIGELIVQGAVVTDKYLTRGDANADHKVADGEKFWHRMGDVGYFDAEGRFWFCGRKSHRLETETGPMFTVPCESIINSHPSVYRSALVGSGKTGQQVPVIFAELWPEKNPSNETEKAALIQELKDLAGQHWQTDAIKHFAIHDKLPVDIRHNSKIFREKMRPLADQIINQ</sequence>
<proteinExistence type="predicted"/>
<keyword evidence="3" id="KW-1185">Reference proteome</keyword>
<evidence type="ECO:0000259" key="1">
    <source>
        <dbReference type="Pfam" id="PF00501"/>
    </source>
</evidence>
<dbReference type="Gene3D" id="3.40.50.12780">
    <property type="entry name" value="N-terminal domain of ligase-like"/>
    <property type="match status" value="1"/>
</dbReference>
<dbReference type="RefSeq" id="WP_075084726.1">
    <property type="nucleotide sequence ID" value="NZ_CP042912.1"/>
</dbReference>
<dbReference type="AlphaFoldDB" id="A0A5B9P2S8"/>
<dbReference type="InterPro" id="IPR042099">
    <property type="entry name" value="ANL_N_sf"/>
</dbReference>
<dbReference type="EMBL" id="CP042912">
    <property type="protein sequence ID" value="QEG20668.1"/>
    <property type="molecule type" value="Genomic_DNA"/>
</dbReference>
<reference evidence="2 3" key="1">
    <citation type="submission" date="2019-08" db="EMBL/GenBank/DDBJ databases">
        <title>Deep-cultivation of Planctomycetes and their phenomic and genomic characterization uncovers novel biology.</title>
        <authorList>
            <person name="Wiegand S."/>
            <person name="Jogler M."/>
            <person name="Boedeker C."/>
            <person name="Pinto D."/>
            <person name="Vollmers J."/>
            <person name="Rivas-Marin E."/>
            <person name="Kohn T."/>
            <person name="Peeters S.H."/>
            <person name="Heuer A."/>
            <person name="Rast P."/>
            <person name="Oberbeckmann S."/>
            <person name="Bunk B."/>
            <person name="Jeske O."/>
            <person name="Meyerdierks A."/>
            <person name="Storesund J.E."/>
            <person name="Kallscheuer N."/>
            <person name="Luecker S."/>
            <person name="Lage O.M."/>
            <person name="Pohl T."/>
            <person name="Merkel B.J."/>
            <person name="Hornburger P."/>
            <person name="Mueller R.-W."/>
            <person name="Bruemmer F."/>
            <person name="Labrenz M."/>
            <person name="Spormann A.M."/>
            <person name="Op den Camp H."/>
            <person name="Overmann J."/>
            <person name="Amann R."/>
            <person name="Jetten M.S.M."/>
            <person name="Mascher T."/>
            <person name="Medema M.H."/>
            <person name="Devos D.P."/>
            <person name="Kaster A.-K."/>
            <person name="Ovreas L."/>
            <person name="Rohde M."/>
            <person name="Galperin M.Y."/>
            <person name="Jogler C."/>
        </authorList>
    </citation>
    <scope>NUCLEOTIDE SEQUENCE [LARGE SCALE GENOMIC DNA]</scope>
    <source>
        <strain evidence="2 3">FC18</strain>
    </source>
</reference>
<dbReference type="KEGG" id="mff:MFFC18_05180"/>
<gene>
    <name evidence="2" type="primary">lcfB</name>
    <name evidence="2" type="ORF">MFFC18_05180</name>
</gene>
<dbReference type="InterPro" id="IPR020845">
    <property type="entry name" value="AMP-binding_CS"/>
</dbReference>